<dbReference type="AlphaFoldDB" id="A0A9J6CL16"/>
<gene>
    <name evidence="5" type="ORF">PVAND_011896</name>
</gene>
<reference evidence="5" key="1">
    <citation type="submission" date="2021-03" db="EMBL/GenBank/DDBJ databases">
        <title>Chromosome level genome of the anhydrobiotic midge Polypedilum vanderplanki.</title>
        <authorList>
            <person name="Yoshida Y."/>
            <person name="Kikawada T."/>
            <person name="Gusev O."/>
        </authorList>
    </citation>
    <scope>NUCLEOTIDE SEQUENCE</scope>
    <source>
        <strain evidence="5">NIAS01</strain>
        <tissue evidence="5">Whole body or cell culture</tissue>
    </source>
</reference>
<dbReference type="GO" id="GO:0005634">
    <property type="term" value="C:nucleus"/>
    <property type="evidence" value="ECO:0007669"/>
    <property type="project" value="UniProtKB-SubCell"/>
</dbReference>
<evidence type="ECO:0000313" key="6">
    <source>
        <dbReference type="Proteomes" id="UP001107558"/>
    </source>
</evidence>
<keyword evidence="6" id="KW-1185">Reference proteome</keyword>
<comment type="caution">
    <text evidence="5">The sequence shown here is derived from an EMBL/GenBank/DDBJ whole genome shotgun (WGS) entry which is preliminary data.</text>
</comment>
<name>A0A9J6CL16_POLVA</name>
<proteinExistence type="predicted"/>
<evidence type="ECO:0000256" key="3">
    <source>
        <dbReference type="ARBA" id="ARBA00023242"/>
    </source>
</evidence>
<feature type="region of interest" description="Disordered" evidence="4">
    <location>
        <begin position="121"/>
        <end position="144"/>
    </location>
</feature>
<evidence type="ECO:0000256" key="1">
    <source>
        <dbReference type="ARBA" id="ARBA00004123"/>
    </source>
</evidence>
<dbReference type="OrthoDB" id="10027956at2759"/>
<dbReference type="PANTHER" id="PTHR45781:SF1">
    <property type="entry name" value="HMG BOX DOMAIN-CONTAINING PROTEIN"/>
    <property type="match status" value="1"/>
</dbReference>
<protein>
    <submittedName>
        <fullName evidence="5">Uncharacterized protein</fullName>
    </submittedName>
</protein>
<organism evidence="5 6">
    <name type="scientific">Polypedilum vanderplanki</name>
    <name type="common">Sleeping chironomid midge</name>
    <dbReference type="NCBI Taxonomy" id="319348"/>
    <lineage>
        <taxon>Eukaryota</taxon>
        <taxon>Metazoa</taxon>
        <taxon>Ecdysozoa</taxon>
        <taxon>Arthropoda</taxon>
        <taxon>Hexapoda</taxon>
        <taxon>Insecta</taxon>
        <taxon>Pterygota</taxon>
        <taxon>Neoptera</taxon>
        <taxon>Endopterygota</taxon>
        <taxon>Diptera</taxon>
        <taxon>Nematocera</taxon>
        <taxon>Chironomoidea</taxon>
        <taxon>Chironomidae</taxon>
        <taxon>Chironominae</taxon>
        <taxon>Polypedilum</taxon>
        <taxon>Polypedilum</taxon>
    </lineage>
</organism>
<keyword evidence="2" id="KW-0238">DNA-binding</keyword>
<evidence type="ECO:0000256" key="4">
    <source>
        <dbReference type="SAM" id="MobiDB-lite"/>
    </source>
</evidence>
<dbReference type="Proteomes" id="UP001107558">
    <property type="component" value="Chromosome 1"/>
</dbReference>
<evidence type="ECO:0000256" key="2">
    <source>
        <dbReference type="ARBA" id="ARBA00023125"/>
    </source>
</evidence>
<evidence type="ECO:0000313" key="5">
    <source>
        <dbReference type="EMBL" id="KAG5682551.1"/>
    </source>
</evidence>
<accession>A0A9J6CL16</accession>
<dbReference type="InterPro" id="IPR051365">
    <property type="entry name" value="TOX_HMG-box_domain"/>
</dbReference>
<dbReference type="PANTHER" id="PTHR45781">
    <property type="entry name" value="AGAP000281-PA"/>
    <property type="match status" value="1"/>
</dbReference>
<feature type="compositionally biased region" description="Low complexity" evidence="4">
    <location>
        <begin position="121"/>
        <end position="138"/>
    </location>
</feature>
<keyword evidence="3" id="KW-0539">Nucleus</keyword>
<sequence length="213" mass="24212">MKDEVYKKKQETAKKEYLKALSAYRAGNLQSEICSKKIIKKPSSEGGETTLINQTPIAVAVTTQSIQNFTPQVQTMTAPTFPQQNFVSQPIINQAVIQQLPAQQQQQAPINQFENNQQISQQQQVYQQPQQQQQQPLQSITNNNNQMPPVATQPAHQNYEKCIRNGCLNPAIVSVDWEDEYCSNECVIQHCREVFGNFIQMNSSNQQINFPVK</sequence>
<dbReference type="GO" id="GO:0006357">
    <property type="term" value="P:regulation of transcription by RNA polymerase II"/>
    <property type="evidence" value="ECO:0007669"/>
    <property type="project" value="TreeGrafter"/>
</dbReference>
<dbReference type="EMBL" id="JADBJN010000001">
    <property type="protein sequence ID" value="KAG5682551.1"/>
    <property type="molecule type" value="Genomic_DNA"/>
</dbReference>
<dbReference type="GO" id="GO:0031490">
    <property type="term" value="F:chromatin DNA binding"/>
    <property type="evidence" value="ECO:0007669"/>
    <property type="project" value="TreeGrafter"/>
</dbReference>
<comment type="subcellular location">
    <subcellularLocation>
        <location evidence="1">Nucleus</location>
    </subcellularLocation>
</comment>